<dbReference type="NCBIfam" id="TIGR00219">
    <property type="entry name" value="mreC"/>
    <property type="match status" value="1"/>
</dbReference>
<reference evidence="9 10" key="1">
    <citation type="submission" date="2016-10" db="EMBL/GenBank/DDBJ databases">
        <authorList>
            <person name="de Groot N.N."/>
        </authorList>
    </citation>
    <scope>NUCLEOTIDE SEQUENCE [LARGE SCALE GENOMIC DNA]</scope>
    <source>
        <strain evidence="9 10">DSM 15230</strain>
    </source>
</reference>
<sequence>MFFFGKRKIITAVCFFVFMAVCGWFWRNRETVSFVSQPLSTAEAPFQYGTSQISLLARYGGATIGQIINHWKEVDTLRHENANLKAEQAAYSEILAENIRLKGMLNFKQTYTQYSMLGAKVIAKDYNSWTNTITIDRGSSDGVNKYMPVIVPQGVVGFVSSVSRYTSQVQLLVDPRTAIGGIVQRPESRVASILKGDGNNSDFLVFGNIPKEADVIKGDTIVTSGYGGVYPKGLLIGTVSQVSADGSGVSLAALVKPAVDFTKVEEVFIITNSVQKVNPGDINNQIPIKEPAMNPNEQQASDGDTPVVPAKGE</sequence>
<feature type="transmembrane region" description="Helical" evidence="7">
    <location>
        <begin position="9"/>
        <end position="26"/>
    </location>
</feature>
<dbReference type="AlphaFoldDB" id="A0A1G5VC09"/>
<comment type="similarity">
    <text evidence="1 5">Belongs to the MreC family.</text>
</comment>
<feature type="domain" description="Rod shape-determining protein MreC beta-barrel core" evidence="8">
    <location>
        <begin position="121"/>
        <end position="270"/>
    </location>
</feature>
<dbReference type="Pfam" id="PF04085">
    <property type="entry name" value="MreC"/>
    <property type="match status" value="1"/>
</dbReference>
<dbReference type="Gene3D" id="2.40.10.340">
    <property type="entry name" value="Rod shape-determining protein MreC, domain 1"/>
    <property type="match status" value="1"/>
</dbReference>
<evidence type="ECO:0000256" key="3">
    <source>
        <dbReference type="ARBA" id="ARBA00022960"/>
    </source>
</evidence>
<dbReference type="InterPro" id="IPR042175">
    <property type="entry name" value="Cell/Rod_MreC_2"/>
</dbReference>
<evidence type="ECO:0000313" key="9">
    <source>
        <dbReference type="EMBL" id="SDA43324.1"/>
    </source>
</evidence>
<dbReference type="PANTHER" id="PTHR34138:SF1">
    <property type="entry name" value="CELL SHAPE-DETERMINING PROTEIN MREC"/>
    <property type="match status" value="1"/>
</dbReference>
<evidence type="ECO:0000256" key="6">
    <source>
        <dbReference type="SAM" id="MobiDB-lite"/>
    </source>
</evidence>
<dbReference type="RefSeq" id="WP_091363549.1">
    <property type="nucleotide sequence ID" value="NZ_CALJSX010000016.1"/>
</dbReference>
<protein>
    <recommendedName>
        <fullName evidence="2 5">Cell shape-determining protein MreC</fullName>
    </recommendedName>
    <alternativeName>
        <fullName evidence="4 5">Cell shape protein MreC</fullName>
    </alternativeName>
</protein>
<evidence type="ECO:0000313" key="10">
    <source>
        <dbReference type="Proteomes" id="UP000199689"/>
    </source>
</evidence>
<dbReference type="Proteomes" id="UP000199689">
    <property type="component" value="Unassembled WGS sequence"/>
</dbReference>
<evidence type="ECO:0000256" key="4">
    <source>
        <dbReference type="ARBA" id="ARBA00032089"/>
    </source>
</evidence>
<evidence type="ECO:0000259" key="8">
    <source>
        <dbReference type="Pfam" id="PF04085"/>
    </source>
</evidence>
<dbReference type="InterPro" id="IPR055342">
    <property type="entry name" value="MreC_beta-barrel_core"/>
</dbReference>
<name>A0A1G5VC09_9FIRM</name>
<evidence type="ECO:0000256" key="5">
    <source>
        <dbReference type="PIRNR" id="PIRNR038471"/>
    </source>
</evidence>
<dbReference type="GO" id="GO:0008360">
    <property type="term" value="P:regulation of cell shape"/>
    <property type="evidence" value="ECO:0007669"/>
    <property type="project" value="UniProtKB-KW"/>
</dbReference>
<gene>
    <name evidence="9" type="ORF">SAMN02910343_00522</name>
</gene>
<dbReference type="GeneID" id="87755564"/>
<dbReference type="OrthoDB" id="9792313at2"/>
<feature type="region of interest" description="Disordered" evidence="6">
    <location>
        <begin position="285"/>
        <end position="313"/>
    </location>
</feature>
<organism evidence="9 10">
    <name type="scientific">Allisonella histaminiformans</name>
    <dbReference type="NCBI Taxonomy" id="209880"/>
    <lineage>
        <taxon>Bacteria</taxon>
        <taxon>Bacillati</taxon>
        <taxon>Bacillota</taxon>
        <taxon>Negativicutes</taxon>
        <taxon>Veillonellales</taxon>
        <taxon>Veillonellaceae</taxon>
        <taxon>Allisonella</taxon>
    </lineage>
</organism>
<keyword evidence="3 5" id="KW-0133">Cell shape</keyword>
<keyword evidence="7" id="KW-0812">Transmembrane</keyword>
<evidence type="ECO:0000256" key="7">
    <source>
        <dbReference type="SAM" id="Phobius"/>
    </source>
</evidence>
<dbReference type="GO" id="GO:0005886">
    <property type="term" value="C:plasma membrane"/>
    <property type="evidence" value="ECO:0007669"/>
    <property type="project" value="TreeGrafter"/>
</dbReference>
<keyword evidence="7" id="KW-0472">Membrane</keyword>
<dbReference type="InterPro" id="IPR042177">
    <property type="entry name" value="Cell/Rod_1"/>
</dbReference>
<proteinExistence type="inferred from homology"/>
<dbReference type="EMBL" id="FMXA01000006">
    <property type="protein sequence ID" value="SDA43324.1"/>
    <property type="molecule type" value="Genomic_DNA"/>
</dbReference>
<dbReference type="STRING" id="209880.SAMN02910343_00522"/>
<keyword evidence="7" id="KW-1133">Transmembrane helix</keyword>
<evidence type="ECO:0000256" key="2">
    <source>
        <dbReference type="ARBA" id="ARBA00013855"/>
    </source>
</evidence>
<dbReference type="InterPro" id="IPR007221">
    <property type="entry name" value="MreC"/>
</dbReference>
<dbReference type="Gene3D" id="2.40.10.350">
    <property type="entry name" value="Rod shape-determining protein MreC, domain 2"/>
    <property type="match status" value="1"/>
</dbReference>
<dbReference type="PANTHER" id="PTHR34138">
    <property type="entry name" value="CELL SHAPE-DETERMINING PROTEIN MREC"/>
    <property type="match status" value="1"/>
</dbReference>
<comment type="function">
    <text evidence="5">Involved in formation and maintenance of cell shape.</text>
</comment>
<dbReference type="PIRSF" id="PIRSF038471">
    <property type="entry name" value="MreC"/>
    <property type="match status" value="1"/>
</dbReference>
<accession>A0A1G5VC09</accession>
<evidence type="ECO:0000256" key="1">
    <source>
        <dbReference type="ARBA" id="ARBA00009369"/>
    </source>
</evidence>
<keyword evidence="10" id="KW-1185">Reference proteome</keyword>